<evidence type="ECO:0000256" key="5">
    <source>
        <dbReference type="ARBA" id="ARBA00022737"/>
    </source>
</evidence>
<comment type="subcellular location">
    <subcellularLocation>
        <location evidence="1">Membrane</location>
        <topology evidence="1">Multi-pass membrane protein</topology>
    </subcellularLocation>
</comment>
<dbReference type="FunFam" id="3.40.50.300:FF:000913">
    <property type="entry name" value="ABC multidrug transporter SitT"/>
    <property type="match status" value="1"/>
</dbReference>
<dbReference type="Proteomes" id="UP000316759">
    <property type="component" value="Unassembled WGS sequence"/>
</dbReference>
<dbReference type="InterPro" id="IPR017871">
    <property type="entry name" value="ABC_transporter-like_CS"/>
</dbReference>
<dbReference type="SUPFAM" id="SSF52540">
    <property type="entry name" value="P-loop containing nucleoside triphosphate hydrolases"/>
    <property type="match status" value="2"/>
</dbReference>
<feature type="domain" description="ABC transmembrane type-1" evidence="14">
    <location>
        <begin position="479"/>
        <end position="560"/>
    </location>
</feature>
<keyword evidence="6" id="KW-0547">Nucleotide-binding</keyword>
<keyword evidence="11" id="KW-0325">Glycoprotein</keyword>
<feature type="transmembrane region" description="Helical" evidence="12">
    <location>
        <begin position="100"/>
        <end position="120"/>
    </location>
</feature>
<protein>
    <submittedName>
        <fullName evidence="15">Multidrug resistance protein 1</fullName>
    </submittedName>
</protein>
<organism evidence="15 16">
    <name type="scientific">Fasciola gigantica</name>
    <name type="common">Giant liver fluke</name>
    <dbReference type="NCBI Taxonomy" id="46835"/>
    <lineage>
        <taxon>Eukaryota</taxon>
        <taxon>Metazoa</taxon>
        <taxon>Spiralia</taxon>
        <taxon>Lophotrochozoa</taxon>
        <taxon>Platyhelminthes</taxon>
        <taxon>Trematoda</taxon>
        <taxon>Digenea</taxon>
        <taxon>Plagiorchiida</taxon>
        <taxon>Echinostomata</taxon>
        <taxon>Echinostomatoidea</taxon>
        <taxon>Fasciolidae</taxon>
        <taxon>Fasciola</taxon>
    </lineage>
</organism>
<dbReference type="GO" id="GO:0016887">
    <property type="term" value="F:ATP hydrolysis activity"/>
    <property type="evidence" value="ECO:0007669"/>
    <property type="project" value="InterPro"/>
</dbReference>
<dbReference type="Gene3D" id="3.40.50.300">
    <property type="entry name" value="P-loop containing nucleotide triphosphate hydrolases"/>
    <property type="match status" value="2"/>
</dbReference>
<evidence type="ECO:0000256" key="3">
    <source>
        <dbReference type="ARBA" id="ARBA00022448"/>
    </source>
</evidence>
<keyword evidence="3" id="KW-0813">Transport</keyword>
<dbReference type="STRING" id="46835.A0A504YIS6"/>
<dbReference type="SUPFAM" id="SSF90123">
    <property type="entry name" value="ABC transporter transmembrane region"/>
    <property type="match status" value="2"/>
</dbReference>
<feature type="transmembrane region" description="Helical" evidence="12">
    <location>
        <begin position="475"/>
        <end position="500"/>
    </location>
</feature>
<dbReference type="SMART" id="SM00382">
    <property type="entry name" value="AAA"/>
    <property type="match status" value="2"/>
</dbReference>
<dbReference type="InterPro" id="IPR003439">
    <property type="entry name" value="ABC_transporter-like_ATP-bd"/>
</dbReference>
<keyword evidence="9 12" id="KW-1133">Transmembrane helix</keyword>
<keyword evidence="7" id="KW-0067">ATP-binding</keyword>
<dbReference type="InterPro" id="IPR027417">
    <property type="entry name" value="P-loop_NTPase"/>
</dbReference>
<evidence type="ECO:0000259" key="14">
    <source>
        <dbReference type="PROSITE" id="PS50929"/>
    </source>
</evidence>
<evidence type="ECO:0000313" key="16">
    <source>
        <dbReference type="Proteomes" id="UP000316759"/>
    </source>
</evidence>
<feature type="domain" description="ABC transporter" evidence="13">
    <location>
        <begin position="194"/>
        <end position="427"/>
    </location>
</feature>
<evidence type="ECO:0000256" key="1">
    <source>
        <dbReference type="ARBA" id="ARBA00004141"/>
    </source>
</evidence>
<feature type="transmembrane region" description="Helical" evidence="12">
    <location>
        <begin position="75"/>
        <end position="94"/>
    </location>
</feature>
<dbReference type="PROSITE" id="PS00211">
    <property type="entry name" value="ABC_TRANSPORTER_1"/>
    <property type="match status" value="2"/>
</dbReference>
<dbReference type="GO" id="GO:0016020">
    <property type="term" value="C:membrane"/>
    <property type="evidence" value="ECO:0007669"/>
    <property type="project" value="UniProtKB-SubCell"/>
</dbReference>
<gene>
    <name evidence="15" type="ORF">FGIG_09798</name>
</gene>
<dbReference type="OrthoDB" id="6500128at2759"/>
<dbReference type="GO" id="GO:0015421">
    <property type="term" value="F:ABC-type oligopeptide transporter activity"/>
    <property type="evidence" value="ECO:0007669"/>
    <property type="project" value="TreeGrafter"/>
</dbReference>
<dbReference type="FunFam" id="3.40.50.300:FF:000479">
    <property type="entry name" value="Multidrug resistance protein 1A"/>
    <property type="match status" value="1"/>
</dbReference>
<evidence type="ECO:0000259" key="13">
    <source>
        <dbReference type="PROSITE" id="PS50893"/>
    </source>
</evidence>
<dbReference type="CDD" id="cd03249">
    <property type="entry name" value="ABC_MTABC3_MDL1_MDL2"/>
    <property type="match status" value="1"/>
</dbReference>
<dbReference type="CDD" id="cd18577">
    <property type="entry name" value="ABC_6TM_Pgp_ABCB1_D1_like"/>
    <property type="match status" value="1"/>
</dbReference>
<dbReference type="InterPro" id="IPR011527">
    <property type="entry name" value="ABC1_TM_dom"/>
</dbReference>
<proteinExistence type="inferred from homology"/>
<evidence type="ECO:0000256" key="10">
    <source>
        <dbReference type="ARBA" id="ARBA00023136"/>
    </source>
</evidence>
<evidence type="ECO:0000256" key="2">
    <source>
        <dbReference type="ARBA" id="ARBA00007577"/>
    </source>
</evidence>
<evidence type="ECO:0000256" key="6">
    <source>
        <dbReference type="ARBA" id="ARBA00022741"/>
    </source>
</evidence>
<dbReference type="Gene3D" id="1.20.1560.10">
    <property type="entry name" value="ABC transporter type 1, transmembrane domain"/>
    <property type="match status" value="2"/>
</dbReference>
<dbReference type="PANTHER" id="PTHR43394:SF27">
    <property type="entry name" value="ATP-DEPENDENT TRANSLOCASE ABCB1-LIKE"/>
    <property type="match status" value="1"/>
</dbReference>
<dbReference type="InterPro" id="IPR003593">
    <property type="entry name" value="AAA+_ATPase"/>
</dbReference>
<dbReference type="PANTHER" id="PTHR43394">
    <property type="entry name" value="ATP-DEPENDENT PERMEASE MDL1, MITOCHONDRIAL"/>
    <property type="match status" value="1"/>
</dbReference>
<comment type="similarity">
    <text evidence="2">Belongs to the ABC transporter superfamily. ABCB family. Multidrug resistance exporter (TC 3.A.1.201) subfamily.</text>
</comment>
<evidence type="ECO:0000256" key="9">
    <source>
        <dbReference type="ARBA" id="ARBA00022989"/>
    </source>
</evidence>
<evidence type="ECO:0000313" key="15">
    <source>
        <dbReference type="EMBL" id="TPP58188.1"/>
    </source>
</evidence>
<accession>A0A504YIS6</accession>
<evidence type="ECO:0000256" key="12">
    <source>
        <dbReference type="SAM" id="Phobius"/>
    </source>
</evidence>
<comment type="caution">
    <text evidence="15">The sequence shown here is derived from an EMBL/GenBank/DDBJ whole genome shotgun (WGS) entry which is preliminary data.</text>
</comment>
<feature type="domain" description="ABC transmembrane type-1" evidence="14">
    <location>
        <begin position="39"/>
        <end position="191"/>
    </location>
</feature>
<dbReference type="PROSITE" id="PS50929">
    <property type="entry name" value="ABC_TM1F"/>
    <property type="match status" value="2"/>
</dbReference>
<dbReference type="GO" id="GO:0005524">
    <property type="term" value="F:ATP binding"/>
    <property type="evidence" value="ECO:0007669"/>
    <property type="project" value="UniProtKB-KW"/>
</dbReference>
<keyword evidence="16" id="KW-1185">Reference proteome</keyword>
<sequence length="909" mass="100259">MKGVKKETAMGDVIGESTSDGKKSKKEKRSVGVPYFQLAVLRQNIAWFDGQSSGSLISQLSENIDNIEKGTGHKLGLFIQYLATFITGIVIGFVKGWKLTLVALATMPLILIAFGVFAFVMQKFSKMESVAYADAGAIAGEVLSAIRTVVAFGGEEQEHKRYVDKLGEAEKVGIKKSSAIGCGTIALGSAMPNLEFFAIARASAVPIFETIDRIPPIDKEAGGKQLPAVTGDIEFRNVSFIYESRPDVTIFINGTEIRQLDLFWYRSQLGVVQQEPVLFAGTVAENITMGYLNATREQIEEAAKLANAHEFIMKLPEGYDTWIAEGGGSMSGGQKQRIAIARALVRNPKIMLLDEATSALDTRSERQVQAALEKACSGRTVMMIAHRLTTVQNADCILVIEKGRVRESGTHRELLKAGGLYATMLRAQGKQDEVVEEEEEDDELYEKPSEDLILTTQYKALYSMKRMMRYSRPEVGFTIGGCIGAILAALVNPGFVLLYAEIFQASGFYAGMMVVLALGYLIGMAMEGIFFGFVGERLTRRLRDKMFGTILKQYRAFFDEAGAKGKKTERAQIAQECFIANRTVTTLSLEKYFSDKFVNTLEADKRAFSAVTFSLSATGRVVAFIPDMRRAIEAAKKILILLDRVSLIPKEDGFVPNELFDGRVVIKNIKFRYPTRIHVPVLRGFTHSVEANQTHALVGQSGCGKSTVLQLLLRFYDPVNAENQRAGIFLNGRNTVSLAPWWIRRQIGLVSQEPNLFNTSVRENISFGVNFREATMDEIIDAAKKANIHDFIMTLPEGYETSVGERGSKLSGGQKQRVAIARALIRQPQLLLLDEATSALDNESERLVQAALDEAMGQRTCLVIAHRLTTVEVADEIVVLDNGRLREKGTASELMAAKGAYYALHSMES</sequence>
<keyword evidence="8" id="KW-1278">Translocase</keyword>
<dbReference type="Pfam" id="PF00664">
    <property type="entry name" value="ABC_membrane"/>
    <property type="match status" value="2"/>
</dbReference>
<keyword evidence="5" id="KW-0677">Repeat</keyword>
<feature type="domain" description="ABC transporter" evidence="13">
    <location>
        <begin position="664"/>
        <end position="907"/>
    </location>
</feature>
<name>A0A504YIS6_FASGI</name>
<evidence type="ECO:0000256" key="7">
    <source>
        <dbReference type="ARBA" id="ARBA00022840"/>
    </source>
</evidence>
<dbReference type="InterPro" id="IPR036640">
    <property type="entry name" value="ABC1_TM_sf"/>
</dbReference>
<keyword evidence="4 12" id="KW-0812">Transmembrane</keyword>
<dbReference type="PROSITE" id="PS50893">
    <property type="entry name" value="ABC_TRANSPORTER_2"/>
    <property type="match status" value="2"/>
</dbReference>
<reference evidence="15 16" key="1">
    <citation type="submission" date="2019-04" db="EMBL/GenBank/DDBJ databases">
        <title>Annotation for the trematode Fasciola gigantica.</title>
        <authorList>
            <person name="Choi Y.-J."/>
        </authorList>
    </citation>
    <scope>NUCLEOTIDE SEQUENCE [LARGE SCALE GENOMIC DNA]</scope>
    <source>
        <strain evidence="15">Uganda_cow_1</strain>
    </source>
</reference>
<evidence type="ECO:0000256" key="11">
    <source>
        <dbReference type="ARBA" id="ARBA00023180"/>
    </source>
</evidence>
<evidence type="ECO:0000256" key="8">
    <source>
        <dbReference type="ARBA" id="ARBA00022967"/>
    </source>
</evidence>
<dbReference type="EMBL" id="SUNJ01012289">
    <property type="protein sequence ID" value="TPP58188.1"/>
    <property type="molecule type" value="Genomic_DNA"/>
</dbReference>
<feature type="transmembrane region" description="Helical" evidence="12">
    <location>
        <begin position="506"/>
        <end position="534"/>
    </location>
</feature>
<evidence type="ECO:0000256" key="4">
    <source>
        <dbReference type="ARBA" id="ARBA00022692"/>
    </source>
</evidence>
<dbReference type="AlphaFoldDB" id="A0A504YIS6"/>
<dbReference type="InterPro" id="IPR039421">
    <property type="entry name" value="Type_1_exporter"/>
</dbReference>
<dbReference type="Pfam" id="PF00005">
    <property type="entry name" value="ABC_tran"/>
    <property type="match status" value="2"/>
</dbReference>
<keyword evidence="10 12" id="KW-0472">Membrane</keyword>